<evidence type="ECO:0000256" key="2">
    <source>
        <dbReference type="SAM" id="Phobius"/>
    </source>
</evidence>
<feature type="transmembrane region" description="Helical" evidence="2">
    <location>
        <begin position="12"/>
        <end position="44"/>
    </location>
</feature>
<feature type="compositionally biased region" description="Basic and acidic residues" evidence="1">
    <location>
        <begin position="139"/>
        <end position="155"/>
    </location>
</feature>
<sequence>MNKKITVDVLMFIAIIVEFLSLPIIIHEIVGIGLIFLIALHINYNKRYFKAIRKGKYNLKRTFELIVNLGLLVSLLITIISGIFTSQKSFKGKKIGKYDIKHIHKSSSIISLVFLALHLGVTHKKLLRELKKGKKKPNKKETKNEIKKETKIENK</sequence>
<dbReference type="InterPro" id="IPR025517">
    <property type="entry name" value="DUF4405"/>
</dbReference>
<keyword evidence="2" id="KW-0812">Transmembrane</keyword>
<feature type="transmembrane region" description="Helical" evidence="2">
    <location>
        <begin position="65"/>
        <end position="86"/>
    </location>
</feature>
<evidence type="ECO:0000256" key="1">
    <source>
        <dbReference type="SAM" id="MobiDB-lite"/>
    </source>
</evidence>
<comment type="caution">
    <text evidence="4">The sequence shown here is derived from an EMBL/GenBank/DDBJ whole genome shotgun (WGS) entry which is preliminary data.</text>
</comment>
<evidence type="ECO:0000313" key="4">
    <source>
        <dbReference type="EMBL" id="MBE6513115.1"/>
    </source>
</evidence>
<dbReference type="Pfam" id="PF14358">
    <property type="entry name" value="DUF4405"/>
    <property type="match status" value="1"/>
</dbReference>
<keyword evidence="2" id="KW-0472">Membrane</keyword>
<gene>
    <name evidence="4" type="ORF">E7Z75_08260</name>
</gene>
<feature type="region of interest" description="Disordered" evidence="1">
    <location>
        <begin position="131"/>
        <end position="155"/>
    </location>
</feature>
<organism evidence="4 5">
    <name type="scientific">Methanobrevibacter olleyae</name>
    <dbReference type="NCBI Taxonomy" id="294671"/>
    <lineage>
        <taxon>Archaea</taxon>
        <taxon>Methanobacteriati</taxon>
        <taxon>Methanobacteriota</taxon>
        <taxon>Methanomada group</taxon>
        <taxon>Methanobacteria</taxon>
        <taxon>Methanobacteriales</taxon>
        <taxon>Methanobacteriaceae</taxon>
        <taxon>Methanobrevibacter</taxon>
    </lineage>
</organism>
<dbReference type="EMBL" id="SUTG01000048">
    <property type="protein sequence ID" value="MBE6513115.1"/>
    <property type="molecule type" value="Genomic_DNA"/>
</dbReference>
<protein>
    <submittedName>
        <fullName evidence="4">DUF4405 domain-containing protein</fullName>
    </submittedName>
</protein>
<dbReference type="Proteomes" id="UP000732619">
    <property type="component" value="Unassembled WGS sequence"/>
</dbReference>
<proteinExistence type="predicted"/>
<name>A0A8T3VYN7_METOL</name>
<feature type="transmembrane region" description="Helical" evidence="2">
    <location>
        <begin position="106"/>
        <end position="127"/>
    </location>
</feature>
<accession>A0A8T3VYN7</accession>
<reference evidence="4" key="1">
    <citation type="submission" date="2019-04" db="EMBL/GenBank/DDBJ databases">
        <title>Evolution of Biomass-Degrading Anaerobic Consortia Revealed by Metagenomics.</title>
        <authorList>
            <person name="Peng X."/>
        </authorList>
    </citation>
    <scope>NUCLEOTIDE SEQUENCE</scope>
    <source>
        <strain evidence="4">SIG14</strain>
    </source>
</reference>
<dbReference type="AlphaFoldDB" id="A0A8T3VYN7"/>
<keyword evidence="2" id="KW-1133">Transmembrane helix</keyword>
<feature type="domain" description="Flavinylation-associated cytochrome" evidence="3">
    <location>
        <begin position="66"/>
        <end position="121"/>
    </location>
</feature>
<evidence type="ECO:0000259" key="3">
    <source>
        <dbReference type="Pfam" id="PF14358"/>
    </source>
</evidence>
<evidence type="ECO:0000313" key="5">
    <source>
        <dbReference type="Proteomes" id="UP000732619"/>
    </source>
</evidence>